<dbReference type="Gene3D" id="3.20.20.140">
    <property type="entry name" value="Metal-dependent hydrolases"/>
    <property type="match status" value="1"/>
</dbReference>
<dbReference type="PANTHER" id="PTHR11647:SF1">
    <property type="entry name" value="COLLAPSIN RESPONSE MEDIATOR PROTEIN"/>
    <property type="match status" value="1"/>
</dbReference>
<organism evidence="2">
    <name type="scientific">Intestinibacter bartlettii</name>
    <dbReference type="NCBI Taxonomy" id="261299"/>
    <lineage>
        <taxon>Bacteria</taxon>
        <taxon>Bacillati</taxon>
        <taxon>Bacillota</taxon>
        <taxon>Clostridia</taxon>
        <taxon>Peptostreptococcales</taxon>
        <taxon>Peptostreptococcaceae</taxon>
        <taxon>Intestinibacter</taxon>
    </lineage>
</organism>
<dbReference type="InterPro" id="IPR011059">
    <property type="entry name" value="Metal-dep_hydrolase_composite"/>
</dbReference>
<proteinExistence type="predicted"/>
<dbReference type="EC" id="3.5.1.81" evidence="2"/>
<protein>
    <submittedName>
        <fullName evidence="2">D-aminoacylase</fullName>
        <ecNumber evidence="2">3.5.1.81</ecNumber>
    </submittedName>
</protein>
<feature type="domain" description="Amidohydrolase 3" evidence="1">
    <location>
        <begin position="45"/>
        <end position="519"/>
    </location>
</feature>
<dbReference type="GO" id="GO:0047420">
    <property type="term" value="F:N-acyl-D-amino-acid deacylase activity"/>
    <property type="evidence" value="ECO:0007669"/>
    <property type="project" value="UniProtKB-EC"/>
</dbReference>
<dbReference type="EMBL" id="CACRUE010000009">
    <property type="protein sequence ID" value="VYT74211.1"/>
    <property type="molecule type" value="Genomic_DNA"/>
</dbReference>
<dbReference type="Pfam" id="PF07969">
    <property type="entry name" value="Amidohydro_3"/>
    <property type="match status" value="1"/>
</dbReference>
<accession>A0A6N2Z537</accession>
<dbReference type="GO" id="GO:0016812">
    <property type="term" value="F:hydrolase activity, acting on carbon-nitrogen (but not peptide) bonds, in cyclic amides"/>
    <property type="evidence" value="ECO:0007669"/>
    <property type="project" value="TreeGrafter"/>
</dbReference>
<dbReference type="InterPro" id="IPR013108">
    <property type="entry name" value="Amidohydro_3"/>
</dbReference>
<dbReference type="InterPro" id="IPR032466">
    <property type="entry name" value="Metal_Hydrolase"/>
</dbReference>
<reference evidence="2" key="1">
    <citation type="submission" date="2019-11" db="EMBL/GenBank/DDBJ databases">
        <authorList>
            <person name="Feng L."/>
        </authorList>
    </citation>
    <scope>NUCLEOTIDE SEQUENCE</scope>
    <source>
        <strain evidence="2">IbartlettiiLFYP30</strain>
    </source>
</reference>
<dbReference type="InterPro" id="IPR050378">
    <property type="entry name" value="Metallo-dep_Hydrolases_sf"/>
</dbReference>
<sequence length="546" mass="60516">MLDIKIINAKIIDGTGSPAYDGEVGIVEDKITKIGDLSNEDAKTVIDAKGNVVAPGFIDMHTHSDMSLVYDRNASSRIYSGVTTDVIGNCGIGVAPVKLENKQLLLDYLGTRIVGSMPVELELKWDTYKSYFEYMEQNPPAVNVAPLLAQGPIRIFEMGFSKAEPTEEQLQNMLAEVEECFKQGALGVTTGLVYLPGEYTTRKEILEICKIAAKYGCFYATHMRTESDEVEQALEETIDVAKEAGVHLHVSHLKAMGYKNFGKATNLIKQIRDAQDEGMEVSFDVYPYTAGMTSLSALMPPWTFEGGVNNMIERIKDENNRNQIIKDIEEGIPGWQNFAGCCKSWDDITVVSVTKEDDAWMEGKTITQIAEQKGTDPYTAIFETLIHENGRVQITTNFMDNKEVEMILSQPDVMVGSDSMSLATEGLLAKTSTHPRAFGTQTKVLSEYVRDRKCFSLEAAVRKLTGLPAEVLKLDRRGTLKEGNFADIVIFNPDTVKDKATYANPKQYPEGIETVLVNGIIALENGKQVNVLPGRLLKNEYARKNQ</sequence>
<evidence type="ECO:0000313" key="2">
    <source>
        <dbReference type="EMBL" id="VYT74211.1"/>
    </source>
</evidence>
<dbReference type="Gene3D" id="2.30.40.10">
    <property type="entry name" value="Urease, subunit C, domain 1"/>
    <property type="match status" value="1"/>
</dbReference>
<dbReference type="GO" id="GO:0005829">
    <property type="term" value="C:cytosol"/>
    <property type="evidence" value="ECO:0007669"/>
    <property type="project" value="TreeGrafter"/>
</dbReference>
<dbReference type="Gene3D" id="3.30.1490.130">
    <property type="entry name" value="D-aminoacylase. Domain 3"/>
    <property type="match status" value="1"/>
</dbReference>
<dbReference type="SUPFAM" id="SSF51556">
    <property type="entry name" value="Metallo-dependent hydrolases"/>
    <property type="match status" value="1"/>
</dbReference>
<dbReference type="SUPFAM" id="SSF51338">
    <property type="entry name" value="Composite domain of metallo-dependent hydrolases"/>
    <property type="match status" value="1"/>
</dbReference>
<gene>
    <name evidence="2" type="primary">dan_2</name>
    <name evidence="2" type="ORF">IBLFYP30_01057</name>
</gene>
<dbReference type="AlphaFoldDB" id="A0A6N2Z537"/>
<dbReference type="RefSeq" id="WP_156530604.1">
    <property type="nucleotide sequence ID" value="NZ_CACRUE010000009.1"/>
</dbReference>
<dbReference type="PANTHER" id="PTHR11647">
    <property type="entry name" value="HYDRANTOINASE/DIHYDROPYRIMIDINASE FAMILY MEMBER"/>
    <property type="match status" value="1"/>
</dbReference>
<dbReference type="CDD" id="cd01297">
    <property type="entry name" value="D-aminoacylase"/>
    <property type="match status" value="1"/>
</dbReference>
<keyword evidence="2" id="KW-0378">Hydrolase</keyword>
<name>A0A6N2Z537_9FIRM</name>
<dbReference type="InterPro" id="IPR023100">
    <property type="entry name" value="D-aminoacylase_insert_dom_sf"/>
</dbReference>
<evidence type="ECO:0000259" key="1">
    <source>
        <dbReference type="Pfam" id="PF07969"/>
    </source>
</evidence>